<protein>
    <recommendedName>
        <fullName evidence="4">DUF4136 domain-containing protein</fullName>
    </recommendedName>
</protein>
<evidence type="ECO:0000256" key="1">
    <source>
        <dbReference type="SAM" id="Phobius"/>
    </source>
</evidence>
<keyword evidence="1" id="KW-1133">Transmembrane helix</keyword>
<proteinExistence type="predicted"/>
<accession>A0ABS3G8S3</accession>
<dbReference type="RefSeq" id="WP_207036238.1">
    <property type="nucleotide sequence ID" value="NZ_JAFLNL010000012.1"/>
</dbReference>
<sequence>MNLQEKNNAWLYRILHLIMVLGPMLCFSQSVWKSPTYQKRKYRKVMVVAKTSDGLAQRQLEDATVQQLKENGISAIPAYAHIKKTDYALEETLRKKVDELEVDALLAYTFDHPKSAYKSSPSVDARVGVPVKMGIFRGFLGTSVPLAGETKNVDKISGKATWYTCTSDEMQWSQSLSGKLNKDTQKLAEDFAQKTIKSMVKHNLF</sequence>
<organism evidence="2 3">
    <name type="scientific">Flagellimonas aurea</name>
    <dbReference type="NCBI Taxonomy" id="2915619"/>
    <lineage>
        <taxon>Bacteria</taxon>
        <taxon>Pseudomonadati</taxon>
        <taxon>Bacteroidota</taxon>
        <taxon>Flavobacteriia</taxon>
        <taxon>Flavobacteriales</taxon>
        <taxon>Flavobacteriaceae</taxon>
        <taxon>Flagellimonas</taxon>
    </lineage>
</organism>
<evidence type="ECO:0000313" key="2">
    <source>
        <dbReference type="EMBL" id="MBO0355799.1"/>
    </source>
</evidence>
<evidence type="ECO:0008006" key="4">
    <source>
        <dbReference type="Google" id="ProtNLM"/>
    </source>
</evidence>
<evidence type="ECO:0000313" key="3">
    <source>
        <dbReference type="Proteomes" id="UP000664044"/>
    </source>
</evidence>
<keyword evidence="3" id="KW-1185">Reference proteome</keyword>
<dbReference type="Proteomes" id="UP000664044">
    <property type="component" value="Unassembled WGS sequence"/>
</dbReference>
<keyword evidence="1" id="KW-0812">Transmembrane</keyword>
<reference evidence="2 3" key="1">
    <citation type="submission" date="2021-03" db="EMBL/GenBank/DDBJ databases">
        <title>Muricauda lutimaris sp. nov. and Muricauda ruestringensis sp. nov, two marine members of the Flavobacteriaceae isolated from deep sea sediments of Western Pacific.</title>
        <authorList>
            <person name="Zhao S."/>
            <person name="Liu R."/>
        </authorList>
    </citation>
    <scope>NUCLEOTIDE SEQUENCE [LARGE SCALE GENOMIC DNA]</scope>
    <source>
        <strain evidence="2 3">BC31-1-A7</strain>
    </source>
</reference>
<dbReference type="EMBL" id="JAFLNL010000012">
    <property type="protein sequence ID" value="MBO0355799.1"/>
    <property type="molecule type" value="Genomic_DNA"/>
</dbReference>
<gene>
    <name evidence="2" type="ORF">J0656_17405</name>
</gene>
<name>A0ABS3G8S3_9FLAO</name>
<keyword evidence="1" id="KW-0472">Membrane</keyword>
<comment type="caution">
    <text evidence="2">The sequence shown here is derived from an EMBL/GenBank/DDBJ whole genome shotgun (WGS) entry which is preliminary data.</text>
</comment>
<feature type="transmembrane region" description="Helical" evidence="1">
    <location>
        <begin position="12"/>
        <end position="32"/>
    </location>
</feature>